<dbReference type="InterPro" id="IPR029149">
    <property type="entry name" value="Creatin/AminoP/Spt16_N"/>
</dbReference>
<dbReference type="Gene3D" id="3.40.350.10">
    <property type="entry name" value="Creatinase/prolidase N-terminal domain"/>
    <property type="match status" value="1"/>
</dbReference>
<accession>A0A137YU13</accession>
<evidence type="ECO:0000313" key="6">
    <source>
        <dbReference type="Proteomes" id="UP000070409"/>
    </source>
</evidence>
<gene>
    <name evidence="5" type="ORF">AXK61_08515</name>
</gene>
<dbReference type="InterPro" id="IPR000994">
    <property type="entry name" value="Pept_M24"/>
</dbReference>
<evidence type="ECO:0000259" key="3">
    <source>
        <dbReference type="Pfam" id="PF00557"/>
    </source>
</evidence>
<dbReference type="SUPFAM" id="SSF55920">
    <property type="entry name" value="Creatinase/aminopeptidase"/>
    <property type="match status" value="1"/>
</dbReference>
<organism evidence="5 6">
    <name type="scientific">Tsukamurella pseudospumae</name>
    <dbReference type="NCBI Taxonomy" id="239498"/>
    <lineage>
        <taxon>Bacteria</taxon>
        <taxon>Bacillati</taxon>
        <taxon>Actinomycetota</taxon>
        <taxon>Actinomycetes</taxon>
        <taxon>Mycobacteriales</taxon>
        <taxon>Tsukamurellaceae</taxon>
        <taxon>Tsukamurella</taxon>
    </lineage>
</organism>
<evidence type="ECO:0000313" key="5">
    <source>
        <dbReference type="EMBL" id="KXO89480.1"/>
    </source>
</evidence>
<keyword evidence="6" id="KW-1185">Reference proteome</keyword>
<evidence type="ECO:0000256" key="2">
    <source>
        <dbReference type="ARBA" id="ARBA00022801"/>
    </source>
</evidence>
<reference evidence="5 6" key="1">
    <citation type="submission" date="2016-02" db="EMBL/GenBank/DDBJ databases">
        <authorList>
            <person name="Teng J.L."/>
            <person name="Tang Y."/>
            <person name="Huang Y."/>
            <person name="Guo F."/>
            <person name="Wei W."/>
            <person name="Chen J.H."/>
            <person name="Wong S.Y."/>
            <person name="Lau S.K."/>
            <person name="Woo P.C."/>
        </authorList>
    </citation>
    <scope>NUCLEOTIDE SEQUENCE [LARGE SCALE GENOMIC DNA]</scope>
    <source>
        <strain evidence="5 6">JCM 13375</strain>
    </source>
</reference>
<dbReference type="InterPro" id="IPR001714">
    <property type="entry name" value="Pept_M24_MAP"/>
</dbReference>
<keyword evidence="2" id="KW-0378">Hydrolase</keyword>
<dbReference type="InterPro" id="IPR000587">
    <property type="entry name" value="Creatinase_N"/>
</dbReference>
<dbReference type="RefSeq" id="WP_068746852.1">
    <property type="nucleotide sequence ID" value="NZ_LSRE01000049.1"/>
</dbReference>
<dbReference type="CDD" id="cd01092">
    <property type="entry name" value="APP-like"/>
    <property type="match status" value="1"/>
</dbReference>
<evidence type="ECO:0000256" key="1">
    <source>
        <dbReference type="ARBA" id="ARBA00022723"/>
    </source>
</evidence>
<dbReference type="PROSITE" id="PS00491">
    <property type="entry name" value="PROLINE_PEPTIDASE"/>
    <property type="match status" value="1"/>
</dbReference>
<dbReference type="InterPro" id="IPR036005">
    <property type="entry name" value="Creatinase/aminopeptidase-like"/>
</dbReference>
<dbReference type="Proteomes" id="UP000070409">
    <property type="component" value="Unassembled WGS sequence"/>
</dbReference>
<dbReference type="PRINTS" id="PR00599">
    <property type="entry name" value="MAPEPTIDASE"/>
</dbReference>
<dbReference type="Gene3D" id="3.90.230.10">
    <property type="entry name" value="Creatinase/methionine aminopeptidase superfamily"/>
    <property type="match status" value="1"/>
</dbReference>
<dbReference type="Pfam" id="PF01321">
    <property type="entry name" value="Creatinase_N"/>
    <property type="match status" value="1"/>
</dbReference>
<dbReference type="PANTHER" id="PTHR46112:SF8">
    <property type="entry name" value="CYTOPLASMIC PEPTIDASE PEPQ-RELATED"/>
    <property type="match status" value="1"/>
</dbReference>
<proteinExistence type="predicted"/>
<dbReference type="InterPro" id="IPR050659">
    <property type="entry name" value="Peptidase_M24B"/>
</dbReference>
<sequence>MPQTPTDHARRRHTLRAALASHEPALDAVLVTNLDNVHYLAGFTGSNGALLVTADGEGDAIATDGRYLTQVAEQSGDLRAVIERDVAKALLVEARAAGARTVGFEAAVLSYADHARLSGDDAPALVPTTRLVETLREVKDDGEIELLRRACAISDQALAALVEEGAIRPGATEREVARRLENLMFEFGAEAVAFETIVAAGANSAIPHHRPTDAVLASGDLVKIDFGARYAGYHADETRTFVLGEPADWQREIYDVVARAQAAGRAALVPGADVRDIDAAARSVIEAAGYGEQFLHGLGHGVGVEIHEAPTLGKLGSGTLSDGAVVTVEPGVYLPGRGGVRIEDTLVVRADGPELLTRTTKDLIAL</sequence>
<dbReference type="InterPro" id="IPR001131">
    <property type="entry name" value="Peptidase_M24B_aminopep-P_CS"/>
</dbReference>
<dbReference type="PANTHER" id="PTHR46112">
    <property type="entry name" value="AMINOPEPTIDASE"/>
    <property type="match status" value="1"/>
</dbReference>
<comment type="caution">
    <text evidence="5">The sequence shown here is derived from an EMBL/GenBank/DDBJ whole genome shotgun (WGS) entry which is preliminary data.</text>
</comment>
<name>A0A137YU13_9ACTN</name>
<keyword evidence="1" id="KW-0479">Metal-binding</keyword>
<feature type="domain" description="Peptidase M24" evidence="3">
    <location>
        <begin position="145"/>
        <end position="349"/>
    </location>
</feature>
<protein>
    <submittedName>
        <fullName evidence="5">X-Pro dipeptidase</fullName>
    </submittedName>
</protein>
<dbReference type="SUPFAM" id="SSF53092">
    <property type="entry name" value="Creatinase/prolidase N-terminal domain"/>
    <property type="match status" value="1"/>
</dbReference>
<feature type="domain" description="Creatinase N-terminal" evidence="4">
    <location>
        <begin position="11"/>
        <end position="138"/>
    </location>
</feature>
<dbReference type="Pfam" id="PF00557">
    <property type="entry name" value="Peptidase_M24"/>
    <property type="match status" value="1"/>
</dbReference>
<dbReference type="EMBL" id="LSRE01000049">
    <property type="protein sequence ID" value="KXO89480.1"/>
    <property type="molecule type" value="Genomic_DNA"/>
</dbReference>
<evidence type="ECO:0000259" key="4">
    <source>
        <dbReference type="Pfam" id="PF01321"/>
    </source>
</evidence>